<dbReference type="Gene3D" id="1.20.1250.20">
    <property type="entry name" value="MFS general substrate transporter like domains"/>
    <property type="match status" value="1"/>
</dbReference>
<protein>
    <submittedName>
        <fullName evidence="2">Uncharacterized protein</fullName>
    </submittedName>
</protein>
<dbReference type="SUPFAM" id="SSF103473">
    <property type="entry name" value="MFS general substrate transporter"/>
    <property type="match status" value="1"/>
</dbReference>
<organism evidence="2">
    <name type="scientific">uncultured Sulfurovum sp</name>
    <dbReference type="NCBI Taxonomy" id="269237"/>
    <lineage>
        <taxon>Bacteria</taxon>
        <taxon>Pseudomonadati</taxon>
        <taxon>Campylobacterota</taxon>
        <taxon>Epsilonproteobacteria</taxon>
        <taxon>Campylobacterales</taxon>
        <taxon>Sulfurovaceae</taxon>
        <taxon>Sulfurovum</taxon>
        <taxon>environmental samples</taxon>
    </lineage>
</organism>
<feature type="transmembrane region" description="Helical" evidence="1">
    <location>
        <begin position="44"/>
        <end position="63"/>
    </location>
</feature>
<name>A0A6S6TD15_9BACT</name>
<reference evidence="2" key="1">
    <citation type="submission" date="2020-01" db="EMBL/GenBank/DDBJ databases">
        <authorList>
            <person name="Meier V. D."/>
            <person name="Meier V D."/>
        </authorList>
    </citation>
    <scope>NUCLEOTIDE SEQUENCE</scope>
    <source>
        <strain evidence="2">HLG_WM_MAG_01</strain>
    </source>
</reference>
<sequence>MAEIDEVKEILNTLRVAMSIGFGIFVLIVGKLTLLYQNHDFTEVFWITIAAALLDMLAILFIVKKIAAKTKEIKDL</sequence>
<evidence type="ECO:0000313" key="2">
    <source>
        <dbReference type="EMBL" id="CAA6818732.1"/>
    </source>
</evidence>
<feature type="transmembrane region" description="Helical" evidence="1">
    <location>
        <begin position="12"/>
        <end position="32"/>
    </location>
</feature>
<dbReference type="EMBL" id="CACVAS010000107">
    <property type="protein sequence ID" value="CAA6818732.1"/>
    <property type="molecule type" value="Genomic_DNA"/>
</dbReference>
<keyword evidence="1" id="KW-0472">Membrane</keyword>
<accession>A0A6S6TD15</accession>
<dbReference type="AlphaFoldDB" id="A0A6S6TD15"/>
<dbReference type="InterPro" id="IPR036259">
    <property type="entry name" value="MFS_trans_sf"/>
</dbReference>
<gene>
    <name evidence="2" type="ORF">HELGO_WM451</name>
</gene>
<evidence type="ECO:0000256" key="1">
    <source>
        <dbReference type="SAM" id="Phobius"/>
    </source>
</evidence>
<keyword evidence="1" id="KW-1133">Transmembrane helix</keyword>
<proteinExistence type="predicted"/>
<keyword evidence="1" id="KW-0812">Transmembrane</keyword>